<feature type="domain" description="Hemerythrin-like" evidence="1">
    <location>
        <begin position="8"/>
        <end position="128"/>
    </location>
</feature>
<dbReference type="Proteomes" id="UP001549691">
    <property type="component" value="Unassembled WGS sequence"/>
</dbReference>
<evidence type="ECO:0000313" key="3">
    <source>
        <dbReference type="Proteomes" id="UP001549691"/>
    </source>
</evidence>
<evidence type="ECO:0000259" key="1">
    <source>
        <dbReference type="Pfam" id="PF01814"/>
    </source>
</evidence>
<dbReference type="PANTHER" id="PTHR39966:SF3">
    <property type="entry name" value="DUF438 DOMAIN-CONTAINING PROTEIN"/>
    <property type="match status" value="1"/>
</dbReference>
<sequence>MSDQTFDQYLMADHRECDALLGTLRRLAGAGDWDGARSAFASLNHDLLAHFAAEEEVLFPAFEAASGMSCGPTRVMRMEHEEVRNLLEDLSDAVSAQDGEGVRGHGEALLITLQQHNMKEEHILYPAALQSAGATAAELSAQVAARREAV</sequence>
<dbReference type="Pfam" id="PF01814">
    <property type="entry name" value="Hemerythrin"/>
    <property type="match status" value="1"/>
</dbReference>
<name>A0ABV2TJQ2_9RHOO</name>
<organism evidence="2 3">
    <name type="scientific">Uliginosibacterium flavum</name>
    <dbReference type="NCBI Taxonomy" id="1396831"/>
    <lineage>
        <taxon>Bacteria</taxon>
        <taxon>Pseudomonadati</taxon>
        <taxon>Pseudomonadota</taxon>
        <taxon>Betaproteobacteria</taxon>
        <taxon>Rhodocyclales</taxon>
        <taxon>Zoogloeaceae</taxon>
        <taxon>Uliginosibacterium</taxon>
    </lineage>
</organism>
<proteinExistence type="predicted"/>
<dbReference type="Gene3D" id="1.20.120.520">
    <property type="entry name" value="nmb1532 protein domain like"/>
    <property type="match status" value="1"/>
</dbReference>
<dbReference type="EMBL" id="JBEWZI010000003">
    <property type="protein sequence ID" value="MET7013257.1"/>
    <property type="molecule type" value="Genomic_DNA"/>
</dbReference>
<evidence type="ECO:0000313" key="2">
    <source>
        <dbReference type="EMBL" id="MET7013257.1"/>
    </source>
</evidence>
<accession>A0ABV2TJQ2</accession>
<dbReference type="PANTHER" id="PTHR39966">
    <property type="entry name" value="BLL2471 PROTEIN-RELATED"/>
    <property type="match status" value="1"/>
</dbReference>
<dbReference type="InterPro" id="IPR012312">
    <property type="entry name" value="Hemerythrin-like"/>
</dbReference>
<protein>
    <submittedName>
        <fullName evidence="2">Hemerythrin domain-containing protein</fullName>
    </submittedName>
</protein>
<keyword evidence="3" id="KW-1185">Reference proteome</keyword>
<dbReference type="RefSeq" id="WP_354599721.1">
    <property type="nucleotide sequence ID" value="NZ_JBEWZI010000003.1"/>
</dbReference>
<gene>
    <name evidence="2" type="ORF">ABXR19_03585</name>
</gene>
<comment type="caution">
    <text evidence="2">The sequence shown here is derived from an EMBL/GenBank/DDBJ whole genome shotgun (WGS) entry which is preliminary data.</text>
</comment>
<reference evidence="2 3" key="1">
    <citation type="submission" date="2024-07" db="EMBL/GenBank/DDBJ databases">
        <title>Uliginosibacterium flavum JJ3220;KACC:17644.</title>
        <authorList>
            <person name="Kim M.K."/>
        </authorList>
    </citation>
    <scope>NUCLEOTIDE SEQUENCE [LARGE SCALE GENOMIC DNA]</scope>
    <source>
        <strain evidence="2 3">KACC:17644</strain>
    </source>
</reference>